<organism evidence="2 3">
    <name type="scientific">Adhaeribacter soli</name>
    <dbReference type="NCBI Taxonomy" id="2607655"/>
    <lineage>
        <taxon>Bacteria</taxon>
        <taxon>Pseudomonadati</taxon>
        <taxon>Bacteroidota</taxon>
        <taxon>Cytophagia</taxon>
        <taxon>Cytophagales</taxon>
        <taxon>Hymenobacteraceae</taxon>
        <taxon>Adhaeribacter</taxon>
    </lineage>
</organism>
<evidence type="ECO:0000313" key="3">
    <source>
        <dbReference type="Proteomes" id="UP000326570"/>
    </source>
</evidence>
<accession>A0A5N1J3Y3</accession>
<dbReference type="RefSeq" id="WP_150902476.1">
    <property type="nucleotide sequence ID" value="NZ_VTWT01000002.1"/>
</dbReference>
<dbReference type="EMBL" id="VTWT01000002">
    <property type="protein sequence ID" value="KAA9340564.1"/>
    <property type="molecule type" value="Genomic_DNA"/>
</dbReference>
<protein>
    <submittedName>
        <fullName evidence="2">Gliding motility-associated C-terminal domain-containing protein</fullName>
    </submittedName>
</protein>
<dbReference type="InterPro" id="IPR026341">
    <property type="entry name" value="T9SS_type_B"/>
</dbReference>
<keyword evidence="3" id="KW-1185">Reference proteome</keyword>
<dbReference type="NCBIfam" id="TIGR04131">
    <property type="entry name" value="Bac_Flav_CTERM"/>
    <property type="match status" value="1"/>
</dbReference>
<sequence>MKKLFQLSGLFAAVLIMAGYSHNAKASHFQGSDLTYACVAPGTYVANLRIFRDCSGNPLPTSATLNMRSPGCNTGRNVTMTQVAGSTGIGNLYCPQLGAPQCSSSGKPNYETVKFTATITFSTPEKNCTDWYFTSTNNARPKIENLVDADYEDLYSEAFLKLGPVASPFNNNSPDFDPLNVPIPLVCVNQDIVYSLNAQEVDSDSLSYELVQPLGSGGAPIPYANIGGTGPSIIVNPKPLPPYNTTSNQQYAILQGGQASYSATYPMPSFIAPWNTPDPATGVPPKIVNAVPYFNLDPISGQLRFRPAVYTAGTLSSAGRNKYAVVVRINEWRKVNGAMVKVGYIRRDMLFIVEDCSGNVPPVTTVPPIPPKFEVELNDTLVKVQTCNTTRIVYKFQDTDKITITVDTAKIRRDLPNGSMRIYKNGTPNVEAVLMITPEASHAGHTYLIPIRIEDDACPIKSIANPVYRIEVRRQSLAKVIGNETREICLGETSKLDVNLSRPDSILGKEATYSYQWSLHPSTPNGDGLPANRSQRDITVKPTKTTRYLLKATNTLSALKGACYDTTSVLVKVNENPIISSITVGYPQGREDIIFGRDAMINVVIDNVDQTGYTYKWSPGSKMLASNGRPDSTIMADLLDPSNDSVSSTVLNPKVISLKTRTYKLTVTSPSGCESSKEVEVKVGAFFLPNIITPNNDGKNDKFVYKGIEPNTSLQIFNRWGVKVKDYKSYDNSFGGEGISDGVYYYILKEPKGGKTFKGYFEIVRD</sequence>
<feature type="signal peptide" evidence="1">
    <location>
        <begin position="1"/>
        <end position="26"/>
    </location>
</feature>
<name>A0A5N1J3Y3_9BACT</name>
<evidence type="ECO:0000256" key="1">
    <source>
        <dbReference type="SAM" id="SignalP"/>
    </source>
</evidence>
<comment type="caution">
    <text evidence="2">The sequence shown here is derived from an EMBL/GenBank/DDBJ whole genome shotgun (WGS) entry which is preliminary data.</text>
</comment>
<evidence type="ECO:0000313" key="2">
    <source>
        <dbReference type="EMBL" id="KAA9340564.1"/>
    </source>
</evidence>
<dbReference type="AlphaFoldDB" id="A0A5N1J3Y3"/>
<dbReference type="Proteomes" id="UP000326570">
    <property type="component" value="Unassembled WGS sequence"/>
</dbReference>
<reference evidence="2 3" key="1">
    <citation type="submission" date="2019-09" db="EMBL/GenBank/DDBJ databases">
        <title>Genome sequence of Adhaeribacter sp. M2.</title>
        <authorList>
            <person name="Srinivasan S."/>
        </authorList>
    </citation>
    <scope>NUCLEOTIDE SEQUENCE [LARGE SCALE GENOMIC DNA]</scope>
    <source>
        <strain evidence="2 3">M2</strain>
    </source>
</reference>
<dbReference type="Pfam" id="PF13585">
    <property type="entry name" value="CHU_C"/>
    <property type="match status" value="1"/>
</dbReference>
<keyword evidence="1" id="KW-0732">Signal</keyword>
<feature type="chain" id="PRO_5025061371" evidence="1">
    <location>
        <begin position="27"/>
        <end position="766"/>
    </location>
</feature>
<proteinExistence type="predicted"/>
<gene>
    <name evidence="2" type="ORF">F0P94_03810</name>
</gene>